<dbReference type="SUPFAM" id="SSF52540">
    <property type="entry name" value="P-loop containing nucleoside triphosphate hydrolases"/>
    <property type="match status" value="1"/>
</dbReference>
<dbReference type="CDD" id="cd18808">
    <property type="entry name" value="SF1_C_Upf1"/>
    <property type="match status" value="1"/>
</dbReference>
<evidence type="ECO:0000313" key="3">
    <source>
        <dbReference type="EMBL" id="QHT69117.1"/>
    </source>
</evidence>
<gene>
    <name evidence="3" type="ORF">GXP67_21955</name>
</gene>
<dbReference type="InterPro" id="IPR041679">
    <property type="entry name" value="DNA2/NAM7-like_C"/>
</dbReference>
<name>A0A6C0GMF3_9BACT</name>
<reference evidence="3 4" key="1">
    <citation type="submission" date="2020-01" db="EMBL/GenBank/DDBJ databases">
        <authorList>
            <person name="Kim M.K."/>
        </authorList>
    </citation>
    <scope>NUCLEOTIDE SEQUENCE [LARGE SCALE GENOMIC DNA]</scope>
    <source>
        <strain evidence="3 4">172606-1</strain>
    </source>
</reference>
<dbReference type="Pfam" id="PF13086">
    <property type="entry name" value="AAA_11"/>
    <property type="match status" value="2"/>
</dbReference>
<dbReference type="Pfam" id="PF13087">
    <property type="entry name" value="AAA_12"/>
    <property type="match status" value="1"/>
</dbReference>
<accession>A0A6C0GMF3</accession>
<feature type="domain" description="DNA2/NAM7 helicase helicase" evidence="1">
    <location>
        <begin position="289"/>
        <end position="403"/>
    </location>
</feature>
<protein>
    <submittedName>
        <fullName evidence="3">DUF4011 domain-containing protein</fullName>
    </submittedName>
</protein>
<dbReference type="Gene3D" id="3.40.50.300">
    <property type="entry name" value="P-loop containing nucleotide triphosphate hydrolases"/>
    <property type="match status" value="3"/>
</dbReference>
<evidence type="ECO:0000259" key="2">
    <source>
        <dbReference type="Pfam" id="PF13087"/>
    </source>
</evidence>
<dbReference type="GO" id="GO:0004386">
    <property type="term" value="F:helicase activity"/>
    <property type="evidence" value="ECO:0007669"/>
    <property type="project" value="InterPro"/>
</dbReference>
<feature type="domain" description="DNA2/NAM7 helicase helicase" evidence="1">
    <location>
        <begin position="864"/>
        <end position="975"/>
    </location>
</feature>
<evidence type="ECO:0000313" key="4">
    <source>
        <dbReference type="Proteomes" id="UP000480178"/>
    </source>
</evidence>
<dbReference type="PANTHER" id="PTHR10887:SF530">
    <property type="entry name" value="SUPERFAMILY I DNA HELICASES"/>
    <property type="match status" value="1"/>
</dbReference>
<dbReference type="Pfam" id="PF13195">
    <property type="entry name" value="DUF4011"/>
    <property type="match status" value="1"/>
</dbReference>
<dbReference type="InterPro" id="IPR041677">
    <property type="entry name" value="DNA2/NAM7_AAA_11"/>
</dbReference>
<keyword evidence="4" id="KW-1185">Reference proteome</keyword>
<sequence>MQKILKHYLKRLTNLSSSNKSLLLLTLPAGQFFDLNELDFLNNKPSFELIAQLIAGKESIYLCDGQDSRFDKVNEASTILKKIDRTENFIEEERGARDLYVGYPMIRGKLSDGTLIRCPLLFFPVSLELRQNRWMLLQRTEEEITLNKSFLLAYAYFNNVTISDEWIETGFADFNADSRIFRTQLYELLKQSPLEINFNQDLFTDKLQSFQRFLKADFEAQEKTGELKLFPEAVLGIFPQAGSYLVPDYQILLQQNEVQSLEEFFLTKRQDTTTALPIKEEHTFTPFAIDASQENAIKAIKSGQSMVIQGPPGTGKSQLICNLIADYIARGKKVLLVCQKRVALDVVYDRLKESGLAQFSALVHDFKHDRKAIYEQIVSQIDKIDAYKEQNNSLDAIFLERTFLQESRQIDKLSQELEEFRQALFDAAECGLSVKELYLTSDITEPHLPLDTNYRHFTFENLSDFLQKLGYYQAYARQFETQDYPLKDRIFFINFSYTDLSAIIQAISQVYPFKQKIEQETEKICGKPLSIDQTEALQTQVESLQAFLHLFQNQTQWDVFLQLLSSRNQKAGDASWIETTERELTSYLQGVGIEKTIAPGELALKHQKLAKARSARSGLFSWLFWQWFSGDKKEIETLATANGLDLRQENLEILSQKIANRIAADELLGQLNGIRTIHNLYELSLVQEWFENQKKAIEAKKMAGKIPFLQQHPALLQLPLVDFQAKISALYALVEETVHTKKHWKNYLSDSQISRLQENQSLASILIPILQNDFDNLSELDRLKTEMLPVEQEITFSLWKFAENEPQETDIVALFDNSLRIAWINHIENKFPILRTVSTLKLEQTEKQLQESILKKMQTGQAIALLKAREQTYRDLEYNRLGNLVTYRELKHQTSKKRHIWQMRRLFSAFSAEIFRLIPCWMASPESVSAIFQMEQLFDLVIFDEASQCFAERGIPAIYRGNQIVVTGDSQQLPPGDIYRVRFEDTTEDIPELEVDSLLDLAAQYFPQIQLNGHYRSQSLELIDFSNKHFYKNTLQLLPDRHQINSREPAIRYIKVEGIWQNNTNQIEAQEVVECVHDLASRYPEKSIGIVTFNFMQQQLIQDLLEEQAQSTGKSWPASLFVKNIENVQGDERDIIIFSIGYAPDAKGKLAMQFGSLNMQGGENRLNVAVTRAREQIIMISSILPVQLKTEDTLHKGPKLLKQYLEYAWQVSEGAYIPIPKPVENFRASLLLKDQLPAWSDNLKKELPFADLTVKQQDMYHSLVLTDDDLYFQSLSTKDAHAYTPFLLKKKNWPFVRVYSREYWRDKQKLQEKVVK</sequence>
<dbReference type="EMBL" id="CP048222">
    <property type="protein sequence ID" value="QHT69117.1"/>
    <property type="molecule type" value="Genomic_DNA"/>
</dbReference>
<dbReference type="InterPro" id="IPR027417">
    <property type="entry name" value="P-loop_NTPase"/>
</dbReference>
<dbReference type="InterPro" id="IPR047187">
    <property type="entry name" value="SF1_C_Upf1"/>
</dbReference>
<feature type="domain" description="DNA2/NAM7 helicase-like C-terminal" evidence="2">
    <location>
        <begin position="1006"/>
        <end position="1181"/>
    </location>
</feature>
<dbReference type="InterPro" id="IPR025103">
    <property type="entry name" value="DUF4011"/>
</dbReference>
<proteinExistence type="predicted"/>
<dbReference type="InterPro" id="IPR045055">
    <property type="entry name" value="DNA2/NAM7-like"/>
</dbReference>
<dbReference type="KEGG" id="rhoz:GXP67_21955"/>
<dbReference type="PANTHER" id="PTHR10887">
    <property type="entry name" value="DNA2/NAM7 HELICASE FAMILY"/>
    <property type="match status" value="1"/>
</dbReference>
<evidence type="ECO:0000259" key="1">
    <source>
        <dbReference type="Pfam" id="PF13086"/>
    </source>
</evidence>
<organism evidence="3 4">
    <name type="scientific">Rhodocytophaga rosea</name>
    <dbReference type="NCBI Taxonomy" id="2704465"/>
    <lineage>
        <taxon>Bacteria</taxon>
        <taxon>Pseudomonadati</taxon>
        <taxon>Bacteroidota</taxon>
        <taxon>Cytophagia</taxon>
        <taxon>Cytophagales</taxon>
        <taxon>Rhodocytophagaceae</taxon>
        <taxon>Rhodocytophaga</taxon>
    </lineage>
</organism>
<dbReference type="RefSeq" id="WP_162445110.1">
    <property type="nucleotide sequence ID" value="NZ_CP048222.1"/>
</dbReference>
<dbReference type="Proteomes" id="UP000480178">
    <property type="component" value="Chromosome"/>
</dbReference>